<sequence>MTYVSCFYHAFAGAEQAETAANRICKVLAVNQENERLMEEYEKLASEVRLSFSQHPRPLFTVLGTQASIRGVKVRAA</sequence>
<dbReference type="EMBL" id="JAINUF010000019">
    <property type="protein sequence ID" value="KAJ8336646.1"/>
    <property type="molecule type" value="Genomic_DNA"/>
</dbReference>
<proteinExistence type="predicted"/>
<accession>A0A9Q1IEG8</accession>
<keyword evidence="2" id="KW-1185">Reference proteome</keyword>
<evidence type="ECO:0000313" key="2">
    <source>
        <dbReference type="Proteomes" id="UP001152622"/>
    </source>
</evidence>
<dbReference type="PANTHER" id="PTHR11915">
    <property type="entry name" value="SPECTRIN/FILAMIN RELATED CYTOSKELETAL PROTEIN"/>
    <property type="match status" value="1"/>
</dbReference>
<organism evidence="1 2">
    <name type="scientific">Synaphobranchus kaupii</name>
    <name type="common">Kaup's arrowtooth eel</name>
    <dbReference type="NCBI Taxonomy" id="118154"/>
    <lineage>
        <taxon>Eukaryota</taxon>
        <taxon>Metazoa</taxon>
        <taxon>Chordata</taxon>
        <taxon>Craniata</taxon>
        <taxon>Vertebrata</taxon>
        <taxon>Euteleostomi</taxon>
        <taxon>Actinopterygii</taxon>
        <taxon>Neopterygii</taxon>
        <taxon>Teleostei</taxon>
        <taxon>Anguilliformes</taxon>
        <taxon>Synaphobranchidae</taxon>
        <taxon>Synaphobranchus</taxon>
    </lineage>
</organism>
<name>A0A9Q1IEG8_SYNKA</name>
<reference evidence="1" key="1">
    <citation type="journal article" date="2023" name="Science">
        <title>Genome structures resolve the early diversification of teleost fishes.</title>
        <authorList>
            <person name="Parey E."/>
            <person name="Louis A."/>
            <person name="Montfort J."/>
            <person name="Bouchez O."/>
            <person name="Roques C."/>
            <person name="Iampietro C."/>
            <person name="Lluch J."/>
            <person name="Castinel A."/>
            <person name="Donnadieu C."/>
            <person name="Desvignes T."/>
            <person name="Floi Bucao C."/>
            <person name="Jouanno E."/>
            <person name="Wen M."/>
            <person name="Mejri S."/>
            <person name="Dirks R."/>
            <person name="Jansen H."/>
            <person name="Henkel C."/>
            <person name="Chen W.J."/>
            <person name="Zahm M."/>
            <person name="Cabau C."/>
            <person name="Klopp C."/>
            <person name="Thompson A.W."/>
            <person name="Robinson-Rechavi M."/>
            <person name="Braasch I."/>
            <person name="Lecointre G."/>
            <person name="Bobe J."/>
            <person name="Postlethwait J.H."/>
            <person name="Berthelot C."/>
            <person name="Roest Crollius H."/>
            <person name="Guiguen Y."/>
        </authorList>
    </citation>
    <scope>NUCLEOTIDE SEQUENCE</scope>
    <source>
        <strain evidence="1">WJC10195</strain>
    </source>
</reference>
<dbReference type="OrthoDB" id="10017054at2759"/>
<comment type="caution">
    <text evidence="1">The sequence shown here is derived from an EMBL/GenBank/DDBJ whole genome shotgun (WGS) entry which is preliminary data.</text>
</comment>
<evidence type="ECO:0000313" key="1">
    <source>
        <dbReference type="EMBL" id="KAJ8336646.1"/>
    </source>
</evidence>
<dbReference type="AlphaFoldDB" id="A0A9Q1IEG8"/>
<gene>
    <name evidence="1" type="ORF">SKAU_G00378660</name>
</gene>
<protein>
    <submittedName>
        <fullName evidence="1">Uncharacterized protein</fullName>
    </submittedName>
</protein>
<dbReference type="Proteomes" id="UP001152622">
    <property type="component" value="Chromosome 19"/>
</dbReference>